<dbReference type="Gene3D" id="3.80.10.10">
    <property type="entry name" value="Ribonuclease Inhibitor"/>
    <property type="match status" value="1"/>
</dbReference>
<dbReference type="WBParaSite" id="Pan_g4137.t1">
    <property type="protein sequence ID" value="Pan_g4137.t1"/>
    <property type="gene ID" value="Pan_g4137"/>
</dbReference>
<dbReference type="AlphaFoldDB" id="A0A7E4VWK4"/>
<reference evidence="2" key="2">
    <citation type="submission" date="2020-10" db="UniProtKB">
        <authorList>
            <consortium name="WormBaseParasite"/>
        </authorList>
    </citation>
    <scope>IDENTIFICATION</scope>
</reference>
<accession>A0A7E4VWK4</accession>
<keyword evidence="1" id="KW-1185">Reference proteome</keyword>
<evidence type="ECO:0000313" key="1">
    <source>
        <dbReference type="Proteomes" id="UP000492821"/>
    </source>
</evidence>
<organism evidence="1 2">
    <name type="scientific">Panagrellus redivivus</name>
    <name type="common">Microworm</name>
    <dbReference type="NCBI Taxonomy" id="6233"/>
    <lineage>
        <taxon>Eukaryota</taxon>
        <taxon>Metazoa</taxon>
        <taxon>Ecdysozoa</taxon>
        <taxon>Nematoda</taxon>
        <taxon>Chromadorea</taxon>
        <taxon>Rhabditida</taxon>
        <taxon>Tylenchina</taxon>
        <taxon>Panagrolaimomorpha</taxon>
        <taxon>Panagrolaimoidea</taxon>
        <taxon>Panagrolaimidae</taxon>
        <taxon>Panagrellus</taxon>
    </lineage>
</organism>
<reference evidence="1" key="1">
    <citation type="journal article" date="2013" name="Genetics">
        <title>The draft genome and transcriptome of Panagrellus redivivus are shaped by the harsh demands of a free-living lifestyle.</title>
        <authorList>
            <person name="Srinivasan J."/>
            <person name="Dillman A.R."/>
            <person name="Macchietto M.G."/>
            <person name="Heikkinen L."/>
            <person name="Lakso M."/>
            <person name="Fracchia K.M."/>
            <person name="Antoshechkin I."/>
            <person name="Mortazavi A."/>
            <person name="Wong G."/>
            <person name="Sternberg P.W."/>
        </authorList>
    </citation>
    <scope>NUCLEOTIDE SEQUENCE [LARGE SCALE GENOMIC DNA]</scope>
    <source>
        <strain evidence="1">MT8872</strain>
    </source>
</reference>
<protein>
    <submittedName>
        <fullName evidence="2">DUF38 domain-containing protein</fullName>
    </submittedName>
</protein>
<dbReference type="Proteomes" id="UP000492821">
    <property type="component" value="Unassembled WGS sequence"/>
</dbReference>
<proteinExistence type="predicted"/>
<name>A0A7E4VWK4_PANRE</name>
<dbReference type="InterPro" id="IPR032675">
    <property type="entry name" value="LRR_dom_sf"/>
</dbReference>
<sequence length="334" mass="38524">MSSDIVEIRCSTGRWELIFVNLMKLCTRWARKLNVRGFEWLYASPRTGYSKIMAENSDLEELCVDNTRFNDWTAVLKAFPKLVVVRTSARDFASMLLVASTELACLKEVVFCEWPQNKCIVSAHQALYKHQKKCPNLETLKYVATPLAQIRLPARFPKKGTIPSIKHVKVTDHTVECCSPLNYSALTALQKAFPSLESVEITAHTDCGHYCEFFSVSEKLPTIDRFYRTLESLNIGFTIKVTYREKITFCKTQGNPLHPHFLTKGKVSGTPEKFTVKTSYPGKELIYEVDISQFEDYDENDNEDEYVYDDYDSPLDYAYRMMAHVAYDDDYDYL</sequence>
<evidence type="ECO:0000313" key="2">
    <source>
        <dbReference type="WBParaSite" id="Pan_g4137.t1"/>
    </source>
</evidence>